<reference evidence="1 2" key="1">
    <citation type="submission" date="2018-11" db="EMBL/GenBank/DDBJ databases">
        <authorList>
            <consortium name="Pathogen Informatics"/>
        </authorList>
    </citation>
    <scope>NUCLEOTIDE SEQUENCE [LARGE SCALE GENOMIC DNA]</scope>
</reference>
<dbReference type="Proteomes" id="UP000281553">
    <property type="component" value="Unassembled WGS sequence"/>
</dbReference>
<proteinExistence type="predicted"/>
<accession>A0A3P7QXK9</accession>
<sequence length="99" mass="11010">MLDNREDSQGLLEGFGPDASLLGVSSVWSEIVMKSDELDIRSKSGDALTDVVEGAVAVLRTPSRPTWLLHESLLSSARRLTNLSMHLFPRYMCTFYSFS</sequence>
<keyword evidence="2" id="KW-1185">Reference proteome</keyword>
<name>A0A3P7QXK9_DIBLA</name>
<dbReference type="EMBL" id="UYRU01084734">
    <property type="protein sequence ID" value="VDN34099.1"/>
    <property type="molecule type" value="Genomic_DNA"/>
</dbReference>
<gene>
    <name evidence="1" type="ORF">DILT_LOCUS16422</name>
</gene>
<protein>
    <submittedName>
        <fullName evidence="1">Uncharacterized protein</fullName>
    </submittedName>
</protein>
<organism evidence="1 2">
    <name type="scientific">Dibothriocephalus latus</name>
    <name type="common">Fish tapeworm</name>
    <name type="synonym">Diphyllobothrium latum</name>
    <dbReference type="NCBI Taxonomy" id="60516"/>
    <lineage>
        <taxon>Eukaryota</taxon>
        <taxon>Metazoa</taxon>
        <taxon>Spiralia</taxon>
        <taxon>Lophotrochozoa</taxon>
        <taxon>Platyhelminthes</taxon>
        <taxon>Cestoda</taxon>
        <taxon>Eucestoda</taxon>
        <taxon>Diphyllobothriidea</taxon>
        <taxon>Diphyllobothriidae</taxon>
        <taxon>Dibothriocephalus</taxon>
    </lineage>
</organism>
<dbReference type="AlphaFoldDB" id="A0A3P7QXK9"/>
<evidence type="ECO:0000313" key="2">
    <source>
        <dbReference type="Proteomes" id="UP000281553"/>
    </source>
</evidence>
<evidence type="ECO:0000313" key="1">
    <source>
        <dbReference type="EMBL" id="VDN34099.1"/>
    </source>
</evidence>